<proteinExistence type="predicted"/>
<reference evidence="1 2" key="1">
    <citation type="submission" date="2024-01" db="EMBL/GenBank/DDBJ databases">
        <authorList>
            <person name="Waweru B."/>
        </authorList>
    </citation>
    <scope>NUCLEOTIDE SEQUENCE [LARGE SCALE GENOMIC DNA]</scope>
</reference>
<dbReference type="AlphaFoldDB" id="A0AAV1S890"/>
<evidence type="ECO:0000313" key="1">
    <source>
        <dbReference type="EMBL" id="CAK7347511.1"/>
    </source>
</evidence>
<comment type="caution">
    <text evidence="1">The sequence shown here is derived from an EMBL/GenBank/DDBJ whole genome shotgun (WGS) entry which is preliminary data.</text>
</comment>
<evidence type="ECO:0000313" key="2">
    <source>
        <dbReference type="Proteomes" id="UP001314170"/>
    </source>
</evidence>
<accession>A0AAV1S890</accession>
<name>A0AAV1S890_9ROSI</name>
<dbReference type="Proteomes" id="UP001314170">
    <property type="component" value="Unassembled WGS sequence"/>
</dbReference>
<sequence length="66" mass="7060">MEGRLGYCAYEALFKSLTMQILIIGFDVGVNSAGAQLYTSALACPPAAISATFLLFEKLNDALLNE</sequence>
<gene>
    <name evidence="1" type="ORF">DCAF_LOCUS20198</name>
</gene>
<protein>
    <submittedName>
        <fullName evidence="1">Uncharacterized protein</fullName>
    </submittedName>
</protein>
<keyword evidence="2" id="KW-1185">Reference proteome</keyword>
<organism evidence="1 2">
    <name type="scientific">Dovyalis caffra</name>
    <dbReference type="NCBI Taxonomy" id="77055"/>
    <lineage>
        <taxon>Eukaryota</taxon>
        <taxon>Viridiplantae</taxon>
        <taxon>Streptophyta</taxon>
        <taxon>Embryophyta</taxon>
        <taxon>Tracheophyta</taxon>
        <taxon>Spermatophyta</taxon>
        <taxon>Magnoliopsida</taxon>
        <taxon>eudicotyledons</taxon>
        <taxon>Gunneridae</taxon>
        <taxon>Pentapetalae</taxon>
        <taxon>rosids</taxon>
        <taxon>fabids</taxon>
        <taxon>Malpighiales</taxon>
        <taxon>Salicaceae</taxon>
        <taxon>Flacourtieae</taxon>
        <taxon>Dovyalis</taxon>
    </lineage>
</organism>
<dbReference type="EMBL" id="CAWUPB010001173">
    <property type="protein sequence ID" value="CAK7347511.1"/>
    <property type="molecule type" value="Genomic_DNA"/>
</dbReference>